<dbReference type="PANTHER" id="PTHR35791">
    <property type="entry name" value="UPF0754 MEMBRANE PROTEIN YHEB"/>
    <property type="match status" value="1"/>
</dbReference>
<keyword evidence="8" id="KW-1185">Reference proteome</keyword>
<evidence type="ECO:0000256" key="2">
    <source>
        <dbReference type="ARBA" id="ARBA00008053"/>
    </source>
</evidence>
<evidence type="ECO:0000256" key="1">
    <source>
        <dbReference type="ARBA" id="ARBA00004308"/>
    </source>
</evidence>
<name>A0A1L8CUS0_9THEO</name>
<evidence type="ECO:0000256" key="6">
    <source>
        <dbReference type="SAM" id="Phobius"/>
    </source>
</evidence>
<dbReference type="Proteomes" id="UP000187485">
    <property type="component" value="Unassembled WGS sequence"/>
</dbReference>
<dbReference type="AlphaFoldDB" id="A0A1L8CUS0"/>
<evidence type="ECO:0000313" key="8">
    <source>
        <dbReference type="Proteomes" id="UP000187485"/>
    </source>
</evidence>
<dbReference type="EMBL" id="BDJK01000017">
    <property type="protein sequence ID" value="GAV22652.1"/>
    <property type="molecule type" value="Genomic_DNA"/>
</dbReference>
<proteinExistence type="inferred from homology"/>
<organism evidence="7 8">
    <name type="scientific">Carboxydothermus pertinax</name>
    <dbReference type="NCBI Taxonomy" id="870242"/>
    <lineage>
        <taxon>Bacteria</taxon>
        <taxon>Bacillati</taxon>
        <taxon>Bacillota</taxon>
        <taxon>Clostridia</taxon>
        <taxon>Thermoanaerobacterales</taxon>
        <taxon>Thermoanaerobacteraceae</taxon>
        <taxon>Carboxydothermus</taxon>
    </lineage>
</organism>
<evidence type="ECO:0008006" key="9">
    <source>
        <dbReference type="Google" id="ProtNLM"/>
    </source>
</evidence>
<dbReference type="RefSeq" id="WP_075859129.1">
    <property type="nucleotide sequence ID" value="NZ_BDJK01000017.1"/>
</dbReference>
<feature type="transmembrane region" description="Helical" evidence="6">
    <location>
        <begin position="172"/>
        <end position="197"/>
    </location>
</feature>
<evidence type="ECO:0000313" key="7">
    <source>
        <dbReference type="EMBL" id="GAV22652.1"/>
    </source>
</evidence>
<comment type="caution">
    <text evidence="7">The sequence shown here is derived from an EMBL/GenBank/DDBJ whole genome shotgun (WGS) entry which is preliminary data.</text>
</comment>
<dbReference type="InterPro" id="IPR007383">
    <property type="entry name" value="DUF445"/>
</dbReference>
<dbReference type="GO" id="GO:0012505">
    <property type="term" value="C:endomembrane system"/>
    <property type="evidence" value="ECO:0007669"/>
    <property type="project" value="UniProtKB-SubCell"/>
</dbReference>
<protein>
    <recommendedName>
        <fullName evidence="9">DUF445 domain-containing protein</fullName>
    </recommendedName>
</protein>
<evidence type="ECO:0000256" key="3">
    <source>
        <dbReference type="ARBA" id="ARBA00022692"/>
    </source>
</evidence>
<dbReference type="PANTHER" id="PTHR35791:SF1">
    <property type="entry name" value="UPF0754 MEMBRANE PROTEIN YHEB"/>
    <property type="match status" value="1"/>
</dbReference>
<accession>A0A1L8CUS0</accession>
<keyword evidence="3 6" id="KW-0812">Transmembrane</keyword>
<feature type="transmembrane region" description="Helical" evidence="6">
    <location>
        <begin position="6"/>
        <end position="29"/>
    </location>
</feature>
<dbReference type="Pfam" id="PF04286">
    <property type="entry name" value="DUF445"/>
    <property type="match status" value="2"/>
</dbReference>
<keyword evidence="4 6" id="KW-1133">Transmembrane helix</keyword>
<sequence length="199" mass="22587">MKLSEIILPPLIGGFIGWLTNYLAIVMLFRPYQPVKIGLLTFQGVIPKRHREIAKALGELVEKQLLSQKDVISLLTSEENKQLFAEKILLAIKEKLSTLFPVLPDYLRQIVIKTLLNYLKNELPSVVNKITLSLETDLQNKVKIGKLVEEKVLQFDLKTLEKILTSLMKTELSYIEIFGGVIGVVIGVMQVMLNIFVNR</sequence>
<reference evidence="8" key="1">
    <citation type="submission" date="2016-12" db="EMBL/GenBank/DDBJ databases">
        <title>Draft Genome Sequences od Carboxydothermus pertinax and islandicus, Hydrogenogenic Carboxydotrophic Bacteria.</title>
        <authorList>
            <person name="Fukuyama Y."/>
            <person name="Ohmae K."/>
            <person name="Yoneda Y."/>
            <person name="Yoshida T."/>
            <person name="Sako Y."/>
        </authorList>
    </citation>
    <scope>NUCLEOTIDE SEQUENCE [LARGE SCALE GENOMIC DNA]</scope>
    <source>
        <strain evidence="8">Ug1</strain>
    </source>
</reference>
<comment type="subcellular location">
    <subcellularLocation>
        <location evidence="1">Endomembrane system</location>
    </subcellularLocation>
</comment>
<evidence type="ECO:0000256" key="4">
    <source>
        <dbReference type="ARBA" id="ARBA00022989"/>
    </source>
</evidence>
<dbReference type="STRING" id="870242.cpu_11620"/>
<dbReference type="OrthoDB" id="9787430at2"/>
<keyword evidence="5 6" id="KW-0472">Membrane</keyword>
<gene>
    <name evidence="7" type="ORF">cpu_11620</name>
</gene>
<evidence type="ECO:0000256" key="5">
    <source>
        <dbReference type="ARBA" id="ARBA00023136"/>
    </source>
</evidence>
<comment type="similarity">
    <text evidence="2">Belongs to the UPF0754 family.</text>
</comment>